<dbReference type="PROSITE" id="PS51352">
    <property type="entry name" value="THIOREDOXIN_2"/>
    <property type="match status" value="1"/>
</dbReference>
<dbReference type="InterPro" id="IPR004799">
    <property type="entry name" value="Periplasmic_diS_OxRdtase_DsbE"/>
</dbReference>
<protein>
    <submittedName>
        <fullName evidence="7">Cytochrome c biogenesis protein CcmG/thiol:disulfide interchange protein DsbE</fullName>
    </submittedName>
</protein>
<evidence type="ECO:0000256" key="2">
    <source>
        <dbReference type="ARBA" id="ARBA00007758"/>
    </source>
</evidence>
<dbReference type="GO" id="GO:0030288">
    <property type="term" value="C:outer membrane-bounded periplasmic space"/>
    <property type="evidence" value="ECO:0007669"/>
    <property type="project" value="InterPro"/>
</dbReference>
<keyword evidence="8" id="KW-1185">Reference proteome</keyword>
<proteinExistence type="inferred from homology"/>
<comment type="caution">
    <text evidence="7">The sequence shown here is derived from an EMBL/GenBank/DDBJ whole genome shotgun (WGS) entry which is preliminary data.</text>
</comment>
<dbReference type="Pfam" id="PF08534">
    <property type="entry name" value="Redoxin"/>
    <property type="match status" value="1"/>
</dbReference>
<organism evidence="7 8">
    <name type="scientific">Quisquiliibacterium transsilvanicum</name>
    <dbReference type="NCBI Taxonomy" id="1549638"/>
    <lineage>
        <taxon>Bacteria</taxon>
        <taxon>Pseudomonadati</taxon>
        <taxon>Pseudomonadota</taxon>
        <taxon>Betaproteobacteria</taxon>
        <taxon>Burkholderiales</taxon>
        <taxon>Burkholderiaceae</taxon>
        <taxon>Quisquiliibacterium</taxon>
    </lineage>
</organism>
<dbReference type="PANTHER" id="PTHR42852">
    <property type="entry name" value="THIOL:DISULFIDE INTERCHANGE PROTEIN DSBE"/>
    <property type="match status" value="1"/>
</dbReference>
<dbReference type="CDD" id="cd03010">
    <property type="entry name" value="TlpA_like_DsbE"/>
    <property type="match status" value="1"/>
</dbReference>
<evidence type="ECO:0000256" key="1">
    <source>
        <dbReference type="ARBA" id="ARBA00004196"/>
    </source>
</evidence>
<dbReference type="PANTHER" id="PTHR42852:SF6">
    <property type="entry name" value="THIOL:DISULFIDE INTERCHANGE PROTEIN DSBE"/>
    <property type="match status" value="1"/>
</dbReference>
<keyword evidence="4" id="KW-1015">Disulfide bond</keyword>
<dbReference type="AlphaFoldDB" id="A0A7W8HHU7"/>
<dbReference type="InterPro" id="IPR050553">
    <property type="entry name" value="Thioredoxin_ResA/DsbE_sf"/>
</dbReference>
<comment type="subcellular location">
    <subcellularLocation>
        <location evidence="1">Cell envelope</location>
    </subcellularLocation>
</comment>
<dbReference type="InterPro" id="IPR013766">
    <property type="entry name" value="Thioredoxin_domain"/>
</dbReference>
<sequence length="178" mass="19642">MRALKFLIPLLVFLGIGWFLLRGLDRDPREIPSPLVGKPVPQVSLPVLGNGAAGPWTPGAMKGQVWLLNVWGSWCAGCRVEHPLLNDIASRKLVPIVGMAWKDRPQDSKDWLARLGDPYVLTVMDRDGKAAIDWGVYGAPETFVIDKEGIVRDKFIGALTPEALSTRILPLVERLQAQ</sequence>
<dbReference type="SUPFAM" id="SSF52833">
    <property type="entry name" value="Thioredoxin-like"/>
    <property type="match status" value="1"/>
</dbReference>
<feature type="domain" description="Thioredoxin" evidence="6">
    <location>
        <begin position="34"/>
        <end position="177"/>
    </location>
</feature>
<dbReference type="InterPro" id="IPR013740">
    <property type="entry name" value="Redoxin"/>
</dbReference>
<accession>A0A7W8HHU7</accession>
<evidence type="ECO:0000259" key="6">
    <source>
        <dbReference type="PROSITE" id="PS51352"/>
    </source>
</evidence>
<dbReference type="Gene3D" id="3.40.30.10">
    <property type="entry name" value="Glutaredoxin"/>
    <property type="match status" value="1"/>
</dbReference>
<dbReference type="RefSeq" id="WP_183967588.1">
    <property type="nucleotide sequence ID" value="NZ_BAABEW010000002.1"/>
</dbReference>
<name>A0A7W8HHU7_9BURK</name>
<evidence type="ECO:0000313" key="7">
    <source>
        <dbReference type="EMBL" id="MBB5272311.1"/>
    </source>
</evidence>
<dbReference type="GO" id="GO:0015036">
    <property type="term" value="F:disulfide oxidoreductase activity"/>
    <property type="evidence" value="ECO:0007669"/>
    <property type="project" value="InterPro"/>
</dbReference>
<dbReference type="Proteomes" id="UP000532440">
    <property type="component" value="Unassembled WGS sequence"/>
</dbReference>
<dbReference type="NCBIfam" id="TIGR00385">
    <property type="entry name" value="dsbE"/>
    <property type="match status" value="1"/>
</dbReference>
<evidence type="ECO:0000256" key="5">
    <source>
        <dbReference type="ARBA" id="ARBA00023284"/>
    </source>
</evidence>
<evidence type="ECO:0000256" key="3">
    <source>
        <dbReference type="ARBA" id="ARBA00022748"/>
    </source>
</evidence>
<dbReference type="InterPro" id="IPR036249">
    <property type="entry name" value="Thioredoxin-like_sf"/>
</dbReference>
<keyword evidence="3" id="KW-0201">Cytochrome c-type biogenesis</keyword>
<keyword evidence="5" id="KW-0676">Redox-active center</keyword>
<gene>
    <name evidence="7" type="ORF">HNQ70_002325</name>
</gene>
<evidence type="ECO:0000313" key="8">
    <source>
        <dbReference type="Proteomes" id="UP000532440"/>
    </source>
</evidence>
<comment type="similarity">
    <text evidence="2">Belongs to the thioredoxin family. DsbE subfamily.</text>
</comment>
<dbReference type="GO" id="GO:0017004">
    <property type="term" value="P:cytochrome complex assembly"/>
    <property type="evidence" value="ECO:0007669"/>
    <property type="project" value="UniProtKB-KW"/>
</dbReference>
<dbReference type="EMBL" id="JACHGB010000004">
    <property type="protein sequence ID" value="MBB5272311.1"/>
    <property type="molecule type" value="Genomic_DNA"/>
</dbReference>
<evidence type="ECO:0000256" key="4">
    <source>
        <dbReference type="ARBA" id="ARBA00023157"/>
    </source>
</evidence>
<reference evidence="7 8" key="1">
    <citation type="submission" date="2020-08" db="EMBL/GenBank/DDBJ databases">
        <title>Genomic Encyclopedia of Type Strains, Phase IV (KMG-IV): sequencing the most valuable type-strain genomes for metagenomic binning, comparative biology and taxonomic classification.</title>
        <authorList>
            <person name="Goeker M."/>
        </authorList>
    </citation>
    <scope>NUCLEOTIDE SEQUENCE [LARGE SCALE GENOMIC DNA]</scope>
    <source>
        <strain evidence="7 8">DSM 29781</strain>
    </source>
</reference>